<dbReference type="PANTHER" id="PTHR33514">
    <property type="entry name" value="PROTEIN ABCI12, CHLOROPLASTIC"/>
    <property type="match status" value="1"/>
</dbReference>
<evidence type="ECO:0000256" key="2">
    <source>
        <dbReference type="ARBA" id="ARBA00022692"/>
    </source>
</evidence>
<evidence type="ECO:0000256" key="5">
    <source>
        <dbReference type="SAM" id="Phobius"/>
    </source>
</evidence>
<dbReference type="CDD" id="cd16914">
    <property type="entry name" value="EcfT"/>
    <property type="match status" value="1"/>
</dbReference>
<dbReference type="STRING" id="266892.SAMN04488054_10772"/>
<keyword evidence="7" id="KW-1185">Reference proteome</keyword>
<proteinExistence type="predicted"/>
<protein>
    <submittedName>
        <fullName evidence="6">Energy-coupling factor transport system permease protein</fullName>
    </submittedName>
</protein>
<keyword evidence="4 5" id="KW-0472">Membrane</keyword>
<evidence type="ECO:0000256" key="4">
    <source>
        <dbReference type="ARBA" id="ARBA00023136"/>
    </source>
</evidence>
<dbReference type="AlphaFoldDB" id="A0A1I4LB64"/>
<dbReference type="RefSeq" id="WP_090926492.1">
    <property type="nucleotide sequence ID" value="NZ_FOTY01000007.1"/>
</dbReference>
<gene>
    <name evidence="6" type="ORF">SAMN04488054_10772</name>
</gene>
<evidence type="ECO:0000313" key="7">
    <source>
        <dbReference type="Proteomes" id="UP000199668"/>
    </source>
</evidence>
<feature type="transmembrane region" description="Helical" evidence="5">
    <location>
        <begin position="108"/>
        <end position="130"/>
    </location>
</feature>
<keyword evidence="2 5" id="KW-0812">Transmembrane</keyword>
<dbReference type="OrthoDB" id="2661848at2"/>
<keyword evidence="3 5" id="KW-1133">Transmembrane helix</keyword>
<reference evidence="6 7" key="1">
    <citation type="submission" date="2016-10" db="EMBL/GenBank/DDBJ databases">
        <authorList>
            <person name="de Groot N.N."/>
        </authorList>
    </citation>
    <scope>NUCLEOTIDE SEQUENCE [LARGE SCALE GENOMIC DNA]</scope>
    <source>
        <strain evidence="6 7">CGMCC 1.6134</strain>
    </source>
</reference>
<comment type="subcellular location">
    <subcellularLocation>
        <location evidence="1">Membrane</location>
        <topology evidence="1">Multi-pass membrane protein</topology>
    </subcellularLocation>
</comment>
<feature type="transmembrane region" description="Helical" evidence="5">
    <location>
        <begin position="41"/>
        <end position="67"/>
    </location>
</feature>
<dbReference type="Pfam" id="PF02361">
    <property type="entry name" value="CbiQ"/>
    <property type="match status" value="1"/>
</dbReference>
<accession>A0A1I4LB64</accession>
<dbReference type="Proteomes" id="UP000199668">
    <property type="component" value="Unassembled WGS sequence"/>
</dbReference>
<organism evidence="6 7">
    <name type="scientific">Salibacterium qingdaonense</name>
    <dbReference type="NCBI Taxonomy" id="266892"/>
    <lineage>
        <taxon>Bacteria</taxon>
        <taxon>Bacillati</taxon>
        <taxon>Bacillota</taxon>
        <taxon>Bacilli</taxon>
        <taxon>Bacillales</taxon>
        <taxon>Bacillaceae</taxon>
    </lineage>
</organism>
<feature type="transmembrane region" description="Helical" evidence="5">
    <location>
        <begin position="252"/>
        <end position="274"/>
    </location>
</feature>
<name>A0A1I4LB64_9BACI</name>
<evidence type="ECO:0000256" key="3">
    <source>
        <dbReference type="ARBA" id="ARBA00022989"/>
    </source>
</evidence>
<evidence type="ECO:0000313" key="6">
    <source>
        <dbReference type="EMBL" id="SFL88244.1"/>
    </source>
</evidence>
<dbReference type="PANTHER" id="PTHR33514:SF13">
    <property type="entry name" value="PROTEIN ABCI12, CHLOROPLASTIC"/>
    <property type="match status" value="1"/>
</dbReference>
<dbReference type="InterPro" id="IPR003339">
    <property type="entry name" value="ABC/ECF_trnsptr_transmembrane"/>
</dbReference>
<feature type="transmembrane region" description="Helical" evidence="5">
    <location>
        <begin position="79"/>
        <end position="102"/>
    </location>
</feature>
<dbReference type="GO" id="GO:0005886">
    <property type="term" value="C:plasma membrane"/>
    <property type="evidence" value="ECO:0007669"/>
    <property type="project" value="TreeGrafter"/>
</dbReference>
<evidence type="ECO:0000256" key="1">
    <source>
        <dbReference type="ARBA" id="ARBA00004141"/>
    </source>
</evidence>
<dbReference type="EMBL" id="FOTY01000007">
    <property type="protein sequence ID" value="SFL88244.1"/>
    <property type="molecule type" value="Genomic_DNA"/>
</dbReference>
<sequence length="281" mass="32298">MNRIRQWLSKINVETIKIELMNTAYGERTTLMAKLDPRVAIIWYLLFAILPWLFWNNTILIGMLVYMVILTALSRISPLILFLLCFGLVTEAGYVIFTALFFGGDLTAAAALLTFTMKLTIISLASIVIFTNMDPERFSDALLRFKVPETFCFGISYGYRMLPILIDEYQNIFNSFRLRGRFPEKKGVLAWRYVYHFCVTAVKAFYPMILNTAKRTRTTVEALEVKGFTYGMHNPEAKELKLSYLKTTKKDVLFLGITGVVLIAIIYTGTLYPIERTIHQL</sequence>